<keyword evidence="5" id="KW-1185">Reference proteome</keyword>
<protein>
    <recommendedName>
        <fullName evidence="6">Phytosulfokine-beta</fullName>
    </recommendedName>
</protein>
<name>A0ABC9GUB6_9POAL</name>
<accession>A0ABC9GUB6</accession>
<evidence type="ECO:0000256" key="1">
    <source>
        <dbReference type="SAM" id="MobiDB-lite"/>
    </source>
</evidence>
<evidence type="ECO:0000313" key="4">
    <source>
        <dbReference type="EMBL" id="CAM0145653.1"/>
    </source>
</evidence>
<feature type="chain" id="PRO_5044722061" description="Phytosulfokine-beta" evidence="2">
    <location>
        <begin position="30"/>
        <end position="109"/>
    </location>
</feature>
<feature type="region of interest" description="Disordered" evidence="1">
    <location>
        <begin position="38"/>
        <end position="88"/>
    </location>
</feature>
<dbReference type="Proteomes" id="UP001497457">
    <property type="component" value="Chromosome 33rd"/>
</dbReference>
<reference evidence="4 5" key="1">
    <citation type="submission" date="2024-10" db="EMBL/GenBank/DDBJ databases">
        <authorList>
            <person name="Ryan C."/>
        </authorList>
    </citation>
    <scope>NUCLEOTIDE SEQUENCE [LARGE SCALE GENOMIC DNA]</scope>
</reference>
<feature type="signal peptide" evidence="2">
    <location>
        <begin position="1"/>
        <end position="29"/>
    </location>
</feature>
<evidence type="ECO:0000313" key="3">
    <source>
        <dbReference type="EMBL" id="CAL5039504.1"/>
    </source>
</evidence>
<organism evidence="4 5">
    <name type="scientific">Urochloa decumbens</name>
    <dbReference type="NCBI Taxonomy" id="240449"/>
    <lineage>
        <taxon>Eukaryota</taxon>
        <taxon>Viridiplantae</taxon>
        <taxon>Streptophyta</taxon>
        <taxon>Embryophyta</taxon>
        <taxon>Tracheophyta</taxon>
        <taxon>Spermatophyta</taxon>
        <taxon>Magnoliopsida</taxon>
        <taxon>Liliopsida</taxon>
        <taxon>Poales</taxon>
        <taxon>Poaceae</taxon>
        <taxon>PACMAD clade</taxon>
        <taxon>Panicoideae</taxon>
        <taxon>Panicodae</taxon>
        <taxon>Paniceae</taxon>
        <taxon>Melinidinae</taxon>
        <taxon>Urochloa</taxon>
    </lineage>
</organism>
<proteinExistence type="predicted"/>
<dbReference type="AlphaFoldDB" id="A0ABC9GUB6"/>
<keyword evidence="2" id="KW-0732">Signal</keyword>
<evidence type="ECO:0000256" key="2">
    <source>
        <dbReference type="SAM" id="SignalP"/>
    </source>
</evidence>
<gene>
    <name evidence="4" type="ORF">URODEC1_LOCUS119343</name>
    <name evidence="3" type="ORF">URODEC1_LOCUS85576</name>
</gene>
<dbReference type="Proteomes" id="UP001497457">
    <property type="component" value="Unassembled WGS sequence"/>
</dbReference>
<dbReference type="EMBL" id="CAXIPR030000315">
    <property type="protein sequence ID" value="CAM0145653.1"/>
    <property type="molecule type" value="Genomic_DNA"/>
</dbReference>
<evidence type="ECO:0008006" key="6">
    <source>
        <dbReference type="Google" id="ProtNLM"/>
    </source>
</evidence>
<dbReference type="EMBL" id="OZ075143">
    <property type="protein sequence ID" value="CAL5039504.1"/>
    <property type="molecule type" value="Genomic_DNA"/>
</dbReference>
<evidence type="ECO:0000313" key="5">
    <source>
        <dbReference type="Proteomes" id="UP001497457"/>
    </source>
</evidence>
<sequence>MMTTHGRRMAAVALVCLLCLLVAPLLAQGAQPSSRKLLWTVPEKPSHGGSGSGSHGTDDGTTTTTPEPCSGDRGSESRGSAGTGEAGCDTARWAEIHTDYIYTQDVKHP</sequence>